<dbReference type="InterPro" id="IPR059177">
    <property type="entry name" value="GH29D-like_dom"/>
</dbReference>
<evidence type="ECO:0000259" key="4">
    <source>
        <dbReference type="Pfam" id="PF13290"/>
    </source>
</evidence>
<proteinExistence type="predicted"/>
<dbReference type="Proteomes" id="UP000824056">
    <property type="component" value="Unassembled WGS sequence"/>
</dbReference>
<evidence type="ECO:0000256" key="3">
    <source>
        <dbReference type="SAM" id="Phobius"/>
    </source>
</evidence>
<evidence type="ECO:0000256" key="1">
    <source>
        <dbReference type="PROSITE-ProRule" id="PRU00339"/>
    </source>
</evidence>
<evidence type="ECO:0000313" key="6">
    <source>
        <dbReference type="Proteomes" id="UP000824056"/>
    </source>
</evidence>
<sequence>MKCTGCGAEFEEGTLFCPVCGREVQWVPEYNTLETLIRQREIQEKERKRKELEAQKEREREERRLELERQRRRRKRRTVAGVVGALVIAAGAGLFYIYQTQINSFDFQLAQAETEFSNKDYENALKYTEKALELNPDSPEAQVLEAKIYLKQGNEKAAESMLLSIVSAYPDNTSAYGELLRFYEQKEDYVAIRDVMEKASDEMKETYQSYVCQIPEISKEGGTYAEELSLTFTDIPQNGEVYYTLNGSQPDKNSTKYEGAVSLEEEGTYVLRYVAYNQKSIPSQVGEQEYVIQFGIPDKPKIAPVSGRYETSTSIIVTSPEGCTVYYAFDQEPTLESEKYTEPLSMPEGEHTFSAIAVDKRGKVSAVASEVYVYYGE</sequence>
<dbReference type="SMART" id="SM00028">
    <property type="entry name" value="TPR"/>
    <property type="match status" value="2"/>
</dbReference>
<dbReference type="Pfam" id="PF13290">
    <property type="entry name" value="CHB_HEX_C_1"/>
    <property type="match status" value="1"/>
</dbReference>
<keyword evidence="1" id="KW-0802">TPR repeat</keyword>
<gene>
    <name evidence="5" type="ORF">H9809_06940</name>
</gene>
<evidence type="ECO:0000313" key="5">
    <source>
        <dbReference type="EMBL" id="HIZ65617.1"/>
    </source>
</evidence>
<reference evidence="5" key="2">
    <citation type="submission" date="2021-04" db="EMBL/GenBank/DDBJ databases">
        <authorList>
            <person name="Gilroy R."/>
        </authorList>
    </citation>
    <scope>NUCLEOTIDE SEQUENCE</scope>
    <source>
        <strain evidence="5">1068</strain>
    </source>
</reference>
<keyword evidence="3" id="KW-1133">Transmembrane helix</keyword>
<dbReference type="Pfam" id="PF13287">
    <property type="entry name" value="Fn3_assoc"/>
    <property type="match status" value="1"/>
</dbReference>
<evidence type="ECO:0000256" key="2">
    <source>
        <dbReference type="SAM" id="Coils"/>
    </source>
</evidence>
<dbReference type="InterPro" id="IPR026876">
    <property type="entry name" value="Fn3_assoc_repeat"/>
</dbReference>
<dbReference type="SUPFAM" id="SSF48452">
    <property type="entry name" value="TPR-like"/>
    <property type="match status" value="1"/>
</dbReference>
<dbReference type="Gene3D" id="1.25.40.10">
    <property type="entry name" value="Tetratricopeptide repeat domain"/>
    <property type="match status" value="1"/>
</dbReference>
<name>A0A9D2JT50_9FIRM</name>
<comment type="caution">
    <text evidence="5">The sequence shown here is derived from an EMBL/GenBank/DDBJ whole genome shotgun (WGS) entry which is preliminary data.</text>
</comment>
<feature type="domain" description="GH29D-like beta-sandwich" evidence="4">
    <location>
        <begin position="304"/>
        <end position="368"/>
    </location>
</feature>
<feature type="transmembrane region" description="Helical" evidence="3">
    <location>
        <begin position="79"/>
        <end position="98"/>
    </location>
</feature>
<dbReference type="PROSITE" id="PS50005">
    <property type="entry name" value="TPR"/>
    <property type="match status" value="1"/>
</dbReference>
<feature type="repeat" description="TPR" evidence="1">
    <location>
        <begin position="105"/>
        <end position="138"/>
    </location>
</feature>
<protein>
    <submittedName>
        <fullName evidence="5">Chitobiase/beta-hexosaminidase C-terminal domain-containing protein</fullName>
    </submittedName>
</protein>
<reference evidence="5" key="1">
    <citation type="journal article" date="2021" name="PeerJ">
        <title>Extensive microbial diversity within the chicken gut microbiome revealed by metagenomics and culture.</title>
        <authorList>
            <person name="Gilroy R."/>
            <person name="Ravi A."/>
            <person name="Getino M."/>
            <person name="Pursley I."/>
            <person name="Horton D.L."/>
            <person name="Alikhan N.F."/>
            <person name="Baker D."/>
            <person name="Gharbi K."/>
            <person name="Hall N."/>
            <person name="Watson M."/>
            <person name="Adriaenssens E.M."/>
            <person name="Foster-Nyarko E."/>
            <person name="Jarju S."/>
            <person name="Secka A."/>
            <person name="Antonio M."/>
            <person name="Oren A."/>
            <person name="Chaudhuri R.R."/>
            <person name="La Ragione R."/>
            <person name="Hildebrand F."/>
            <person name="Pallen M.J."/>
        </authorList>
    </citation>
    <scope>NUCLEOTIDE SEQUENCE</scope>
    <source>
        <strain evidence="5">1068</strain>
    </source>
</reference>
<keyword evidence="3" id="KW-0472">Membrane</keyword>
<keyword evidence="2" id="KW-0175">Coiled coil</keyword>
<feature type="coiled-coil region" evidence="2">
    <location>
        <begin position="33"/>
        <end position="78"/>
    </location>
</feature>
<keyword evidence="3" id="KW-0812">Transmembrane</keyword>
<dbReference type="Pfam" id="PF14559">
    <property type="entry name" value="TPR_19"/>
    <property type="match status" value="1"/>
</dbReference>
<dbReference type="InterPro" id="IPR019734">
    <property type="entry name" value="TPR_rpt"/>
</dbReference>
<dbReference type="AlphaFoldDB" id="A0A9D2JT50"/>
<dbReference type="EMBL" id="DXBG01000167">
    <property type="protein sequence ID" value="HIZ65617.1"/>
    <property type="molecule type" value="Genomic_DNA"/>
</dbReference>
<accession>A0A9D2JT50</accession>
<dbReference type="InterPro" id="IPR011990">
    <property type="entry name" value="TPR-like_helical_dom_sf"/>
</dbReference>
<organism evidence="5 6">
    <name type="scientific">Candidatus Blautia pullicola</name>
    <dbReference type="NCBI Taxonomy" id="2838498"/>
    <lineage>
        <taxon>Bacteria</taxon>
        <taxon>Bacillati</taxon>
        <taxon>Bacillota</taxon>
        <taxon>Clostridia</taxon>
        <taxon>Lachnospirales</taxon>
        <taxon>Lachnospiraceae</taxon>
        <taxon>Blautia</taxon>
    </lineage>
</organism>